<name>A0A1Y1VME2_9FUNG</name>
<dbReference type="EMBL" id="MCFH01000003">
    <property type="protein sequence ID" value="ORX59316.1"/>
    <property type="molecule type" value="Genomic_DNA"/>
</dbReference>
<organism evidence="2 3">
    <name type="scientific">Piromyces finnis</name>
    <dbReference type="NCBI Taxonomy" id="1754191"/>
    <lineage>
        <taxon>Eukaryota</taxon>
        <taxon>Fungi</taxon>
        <taxon>Fungi incertae sedis</taxon>
        <taxon>Chytridiomycota</taxon>
        <taxon>Chytridiomycota incertae sedis</taxon>
        <taxon>Neocallimastigomycetes</taxon>
        <taxon>Neocallimastigales</taxon>
        <taxon>Neocallimastigaceae</taxon>
        <taxon>Piromyces</taxon>
    </lineage>
</organism>
<feature type="transmembrane region" description="Helical" evidence="1">
    <location>
        <begin position="36"/>
        <end position="59"/>
    </location>
</feature>
<keyword evidence="1" id="KW-0472">Membrane</keyword>
<gene>
    <name evidence="2" type="ORF">BCR36DRAFT_90970</name>
</gene>
<dbReference type="AlphaFoldDB" id="A0A1Y1VME2"/>
<comment type="subcellular location">
    <subcellularLocation>
        <location evidence="1">Membrane</location>
        <topology evidence="1">Multi-pass membrane protein</topology>
    </subcellularLocation>
</comment>
<comment type="caution">
    <text evidence="2">The sequence shown here is derived from an EMBL/GenBank/DDBJ whole genome shotgun (WGS) entry which is preliminary data.</text>
</comment>
<keyword evidence="1" id="KW-1133">Transmembrane helix</keyword>
<keyword evidence="3" id="KW-1185">Reference proteome</keyword>
<dbReference type="OrthoDB" id="434647at2759"/>
<reference evidence="2 3" key="2">
    <citation type="submission" date="2016-08" db="EMBL/GenBank/DDBJ databases">
        <title>Pervasive Adenine N6-methylation of Active Genes in Fungi.</title>
        <authorList>
            <consortium name="DOE Joint Genome Institute"/>
            <person name="Mondo S.J."/>
            <person name="Dannebaum R.O."/>
            <person name="Kuo R.C."/>
            <person name="Labutti K."/>
            <person name="Haridas S."/>
            <person name="Kuo A."/>
            <person name="Salamov A."/>
            <person name="Ahrendt S.R."/>
            <person name="Lipzen A."/>
            <person name="Sullivan W."/>
            <person name="Andreopoulos W.B."/>
            <person name="Clum A."/>
            <person name="Lindquist E."/>
            <person name="Daum C."/>
            <person name="Ramamoorthy G.K."/>
            <person name="Gryganskyi A."/>
            <person name="Culley D."/>
            <person name="Magnuson J.K."/>
            <person name="James T.Y."/>
            <person name="O'Malley M.A."/>
            <person name="Stajich J.E."/>
            <person name="Spatafora J.W."/>
            <person name="Visel A."/>
            <person name="Grigoriev I.V."/>
        </authorList>
    </citation>
    <scope>NUCLEOTIDE SEQUENCE [LARGE SCALE GENOMIC DNA]</scope>
    <source>
        <strain evidence="3">finn</strain>
    </source>
</reference>
<protein>
    <recommendedName>
        <fullName evidence="1">Protein YOP1</fullName>
    </recommendedName>
</protein>
<sequence length="150" mass="17881">MAIISTLVCTTAGYLYPVYKSYKIFMYNPSESSKILVYWIVIGTYTMCQIITDKILFWFPFYNEMKAVFVLWLALPQTNGYQLIFDKFISNFLNKYEKQIDSGYETVLYLLKNKLIEVSQKLWVLIQERIFSNDIKKTKRLRSRNRTTTN</sequence>
<dbReference type="InterPro" id="IPR004345">
    <property type="entry name" value="TB2_DP1_HVA22"/>
</dbReference>
<accession>A0A1Y1VME2</accession>
<comment type="similarity">
    <text evidence="1">Belongs to the DP1 family.</text>
</comment>
<comment type="caution">
    <text evidence="1">Lacks conserved residue(s) required for the propagation of feature annotation.</text>
</comment>
<dbReference type="PANTHER" id="PTHR12300">
    <property type="entry name" value="HVA22-LIKE PROTEINS"/>
    <property type="match status" value="1"/>
</dbReference>
<evidence type="ECO:0000256" key="1">
    <source>
        <dbReference type="RuleBase" id="RU362006"/>
    </source>
</evidence>
<reference evidence="2 3" key="1">
    <citation type="submission" date="2016-08" db="EMBL/GenBank/DDBJ databases">
        <title>Genomes of anaerobic fungi encode conserved fungal cellulosomes for biomass hydrolysis.</title>
        <authorList>
            <consortium name="DOE Joint Genome Institute"/>
            <person name="Haitjema C.H."/>
            <person name="Gilmore S.P."/>
            <person name="Henske J.K."/>
            <person name="Solomon K.V."/>
            <person name="De Groot R."/>
            <person name="Kuo A."/>
            <person name="Mondo S.J."/>
            <person name="Salamov A.A."/>
            <person name="Labutti K."/>
            <person name="Zhao Z."/>
            <person name="Chiniquy J."/>
            <person name="Barry K."/>
            <person name="Brewer H.M."/>
            <person name="Purvine S.O."/>
            <person name="Wright A.T."/>
            <person name="Boxma B."/>
            <person name="Van Alen T."/>
            <person name="Hackstein J.H."/>
            <person name="Baker S.E."/>
            <person name="Grigoriev I.V."/>
            <person name="O'Malley M.A."/>
        </authorList>
    </citation>
    <scope>NUCLEOTIDE SEQUENCE [LARGE SCALE GENOMIC DNA]</scope>
    <source>
        <strain evidence="3">finn</strain>
    </source>
</reference>
<dbReference type="Pfam" id="PF03134">
    <property type="entry name" value="TB2_DP1_HVA22"/>
    <property type="match status" value="1"/>
</dbReference>
<evidence type="ECO:0000313" key="3">
    <source>
        <dbReference type="Proteomes" id="UP000193719"/>
    </source>
</evidence>
<evidence type="ECO:0000313" key="2">
    <source>
        <dbReference type="EMBL" id="ORX59316.1"/>
    </source>
</evidence>
<proteinExistence type="inferred from homology"/>
<dbReference type="GO" id="GO:0016020">
    <property type="term" value="C:membrane"/>
    <property type="evidence" value="ECO:0007669"/>
    <property type="project" value="UniProtKB-SubCell"/>
</dbReference>
<keyword evidence="1" id="KW-0812">Transmembrane</keyword>
<dbReference type="Proteomes" id="UP000193719">
    <property type="component" value="Unassembled WGS sequence"/>
</dbReference>